<dbReference type="AlphaFoldDB" id="A0A0B5AQL4"/>
<reference evidence="1 2" key="1">
    <citation type="submission" date="2014-08" db="EMBL/GenBank/DDBJ databases">
        <title>Complete genome of a marine bacteria Jeotgalibacillus malaysiensis.</title>
        <authorList>
            <person name="Yaakop A.S."/>
            <person name="Chan K.-G."/>
            <person name="Goh K.M."/>
        </authorList>
    </citation>
    <scope>NUCLEOTIDE SEQUENCE [LARGE SCALE GENOMIC DNA]</scope>
    <source>
        <strain evidence="1 2">D5</strain>
    </source>
</reference>
<sequence>MELQSTANFNLAFTKMFIERMITQNKGIGNVGSLFWTIPH</sequence>
<name>A0A0B5AQL4_9BACL</name>
<keyword evidence="2" id="KW-1185">Reference proteome</keyword>
<dbReference type="EMBL" id="CP009416">
    <property type="protein sequence ID" value="AJD90354.1"/>
    <property type="molecule type" value="Genomic_DNA"/>
</dbReference>
<proteinExistence type="predicted"/>
<protein>
    <submittedName>
        <fullName evidence="1">Uncharacterized protein</fullName>
    </submittedName>
</protein>
<dbReference type="STRING" id="1508404.JMA_10370"/>
<dbReference type="HOGENOM" id="CLU_3290928_0_0_9"/>
<gene>
    <name evidence="1" type="ORF">JMA_10370</name>
</gene>
<accession>A0A0B5AQL4</accession>
<organism evidence="1 2">
    <name type="scientific">Jeotgalibacillus malaysiensis</name>
    <dbReference type="NCBI Taxonomy" id="1508404"/>
    <lineage>
        <taxon>Bacteria</taxon>
        <taxon>Bacillati</taxon>
        <taxon>Bacillota</taxon>
        <taxon>Bacilli</taxon>
        <taxon>Bacillales</taxon>
        <taxon>Caryophanaceae</taxon>
        <taxon>Jeotgalibacillus</taxon>
    </lineage>
</organism>
<evidence type="ECO:0000313" key="1">
    <source>
        <dbReference type="EMBL" id="AJD90354.1"/>
    </source>
</evidence>
<dbReference type="KEGG" id="jeo:JMA_10370"/>
<evidence type="ECO:0000313" key="2">
    <source>
        <dbReference type="Proteomes" id="UP000031449"/>
    </source>
</evidence>
<dbReference type="BioCyc" id="JESP1508404:G14D9-10269-MONOMER"/>
<dbReference type="Proteomes" id="UP000031449">
    <property type="component" value="Chromosome"/>
</dbReference>